<evidence type="ECO:0000313" key="2">
    <source>
        <dbReference type="Proteomes" id="UP000676336"/>
    </source>
</evidence>
<protein>
    <submittedName>
        <fullName evidence="1">Uncharacterized protein</fullName>
    </submittedName>
</protein>
<dbReference type="Proteomes" id="UP000676336">
    <property type="component" value="Unassembled WGS sequence"/>
</dbReference>
<name>A0A8S2VBX1_9BILA</name>
<evidence type="ECO:0000313" key="1">
    <source>
        <dbReference type="EMBL" id="CAF4376757.1"/>
    </source>
</evidence>
<organism evidence="1 2">
    <name type="scientific">Rotaria magnacalcarata</name>
    <dbReference type="NCBI Taxonomy" id="392030"/>
    <lineage>
        <taxon>Eukaryota</taxon>
        <taxon>Metazoa</taxon>
        <taxon>Spiralia</taxon>
        <taxon>Gnathifera</taxon>
        <taxon>Rotifera</taxon>
        <taxon>Eurotatoria</taxon>
        <taxon>Bdelloidea</taxon>
        <taxon>Philodinida</taxon>
        <taxon>Philodinidae</taxon>
        <taxon>Rotaria</taxon>
    </lineage>
</organism>
<gene>
    <name evidence="1" type="ORF">SMN809_LOCUS29389</name>
</gene>
<feature type="non-terminal residue" evidence="1">
    <location>
        <position position="1"/>
    </location>
</feature>
<sequence length="45" mass="5220">AKAALICDGDDVPIHIGGSFALTQKWKHNLNQWARYIDNLWQFYT</sequence>
<dbReference type="AlphaFoldDB" id="A0A8S2VBX1"/>
<accession>A0A8S2VBX1</accession>
<comment type="caution">
    <text evidence="1">The sequence shown here is derived from an EMBL/GenBank/DDBJ whole genome shotgun (WGS) entry which is preliminary data.</text>
</comment>
<proteinExistence type="predicted"/>
<dbReference type="EMBL" id="CAJOBI010052051">
    <property type="protein sequence ID" value="CAF4376757.1"/>
    <property type="molecule type" value="Genomic_DNA"/>
</dbReference>
<reference evidence="1" key="1">
    <citation type="submission" date="2021-02" db="EMBL/GenBank/DDBJ databases">
        <authorList>
            <person name="Nowell W R."/>
        </authorList>
    </citation>
    <scope>NUCLEOTIDE SEQUENCE</scope>
</reference>